<accession>A0A815EKT6</accession>
<evidence type="ECO:0000313" key="2">
    <source>
        <dbReference type="Proteomes" id="UP000663864"/>
    </source>
</evidence>
<name>A0A815EKT6_9BILA</name>
<protein>
    <submittedName>
        <fullName evidence="1">Uncharacterized protein</fullName>
    </submittedName>
</protein>
<organism evidence="1 2">
    <name type="scientific">Rotaria sordida</name>
    <dbReference type="NCBI Taxonomy" id="392033"/>
    <lineage>
        <taxon>Eukaryota</taxon>
        <taxon>Metazoa</taxon>
        <taxon>Spiralia</taxon>
        <taxon>Gnathifera</taxon>
        <taxon>Rotifera</taxon>
        <taxon>Eurotatoria</taxon>
        <taxon>Bdelloidea</taxon>
        <taxon>Philodinida</taxon>
        <taxon>Philodinidae</taxon>
        <taxon>Rotaria</taxon>
    </lineage>
</organism>
<dbReference type="Proteomes" id="UP000663864">
    <property type="component" value="Unassembled WGS sequence"/>
</dbReference>
<proteinExistence type="predicted"/>
<comment type="caution">
    <text evidence="1">The sequence shown here is derived from an EMBL/GenBank/DDBJ whole genome shotgun (WGS) entry which is preliminary data.</text>
</comment>
<reference evidence="1" key="1">
    <citation type="submission" date="2021-02" db="EMBL/GenBank/DDBJ databases">
        <authorList>
            <person name="Nowell W R."/>
        </authorList>
    </citation>
    <scope>NUCLEOTIDE SEQUENCE</scope>
</reference>
<dbReference type="EMBL" id="CAJNOT010002384">
    <property type="protein sequence ID" value="CAF1311363.1"/>
    <property type="molecule type" value="Genomic_DNA"/>
</dbReference>
<gene>
    <name evidence="1" type="ORF">ZHD862_LOCUS28506</name>
</gene>
<evidence type="ECO:0000313" key="1">
    <source>
        <dbReference type="EMBL" id="CAF1311363.1"/>
    </source>
</evidence>
<sequence length="327" mass="39300">MSQLIYLKIEGYTNIIENIFRNNQLEEFFQTNFTYLKTFIFFIRFSSNEFLRNNLIIDSLIEQFQRSYWISNLNCFINCDLIRNSNQIHLYSIPSIYNYFTYSDQINIISLSTSPSSNYFNQRFHFVYQLELNLKDLEIVSMQIKNDEEDNRLFPNLNYLKLTVNGQCSLNCFKLLSKLVYLKNLEKLVLIICFRGNYLNVMLKNFLIFLKNLSNVHSIEIFNRWHRIFSFIDINYFCSMISSNIKHLDIDIFDIDHIEILIDKLENVSSFKFKFAFDKSLYIKQVLQLLINKISDSTYISDIHYLSIWISRQFNRTMSNKRIKLTN</sequence>
<dbReference type="AlphaFoldDB" id="A0A815EKT6"/>